<dbReference type="EMBL" id="CAEZSG010000006">
    <property type="protein sequence ID" value="CAB4530945.1"/>
    <property type="molecule type" value="Genomic_DNA"/>
</dbReference>
<organism evidence="2">
    <name type="scientific">freshwater metagenome</name>
    <dbReference type="NCBI Taxonomy" id="449393"/>
    <lineage>
        <taxon>unclassified sequences</taxon>
        <taxon>metagenomes</taxon>
        <taxon>ecological metagenomes</taxon>
    </lineage>
</organism>
<evidence type="ECO:0000313" key="3">
    <source>
        <dbReference type="EMBL" id="CAB4858941.1"/>
    </source>
</evidence>
<dbReference type="SUPFAM" id="SSF52833">
    <property type="entry name" value="Thioredoxin-like"/>
    <property type="match status" value="1"/>
</dbReference>
<dbReference type="EMBL" id="CAFBLF010000029">
    <property type="protein sequence ID" value="CAB4858941.1"/>
    <property type="molecule type" value="Genomic_DNA"/>
</dbReference>
<evidence type="ECO:0000313" key="1">
    <source>
        <dbReference type="EMBL" id="CAB4530945.1"/>
    </source>
</evidence>
<proteinExistence type="predicted"/>
<dbReference type="Gene3D" id="3.40.30.10">
    <property type="entry name" value="Glutaredoxin"/>
    <property type="match status" value="1"/>
</dbReference>
<reference evidence="2" key="1">
    <citation type="submission" date="2020-05" db="EMBL/GenBank/DDBJ databases">
        <authorList>
            <person name="Chiriac C."/>
            <person name="Salcher M."/>
            <person name="Ghai R."/>
            <person name="Kavagutti S V."/>
        </authorList>
    </citation>
    <scope>NUCLEOTIDE SEQUENCE</scope>
</reference>
<accession>A0A6J6EQD3</accession>
<dbReference type="Pfam" id="PF05768">
    <property type="entry name" value="Glrx-like"/>
    <property type="match status" value="1"/>
</dbReference>
<gene>
    <name evidence="1" type="ORF">UFOPK1413_00076</name>
    <name evidence="2" type="ORF">UFOPK1767_00017</name>
    <name evidence="3" type="ORF">UFOPK3339_00307</name>
</gene>
<protein>
    <submittedName>
        <fullName evidence="2">Unannotated protein</fullName>
    </submittedName>
</protein>
<sequence>MARVTVEMMGKPGCHLCDDARSIMNSVLDEFPETEFVEHNILDDAEMFETLKNEIPVVVVNGRRHATWRVDANDFRAAIEKELL</sequence>
<dbReference type="InterPro" id="IPR008554">
    <property type="entry name" value="Glutaredoxin-like"/>
</dbReference>
<evidence type="ECO:0000313" key="2">
    <source>
        <dbReference type="EMBL" id="CAB4577154.1"/>
    </source>
</evidence>
<name>A0A6J6EQD3_9ZZZZ</name>
<dbReference type="EMBL" id="CAEZTZ010000001">
    <property type="protein sequence ID" value="CAB4577154.1"/>
    <property type="molecule type" value="Genomic_DNA"/>
</dbReference>
<dbReference type="AlphaFoldDB" id="A0A6J6EQD3"/>
<dbReference type="InterPro" id="IPR036249">
    <property type="entry name" value="Thioredoxin-like_sf"/>
</dbReference>